<sequence>MQEKVQRLCEVIKEYDRVAVCLSGGSDSSLVAIAAVKALGRENVVGVTVNTSFLTGEELDQSAKLCRLLGIEHMAPRAFLLNDDRILKNDEKRCYYCKQSIAKAVWEAAREKRIRVLLDGSSVQEDGIDAAGERKLRDTIVVSPLIKADIHKKEIAEMLKFLGMRQFVRPENACLATRIALGEPITVKKLRWIRAAENYIRNLGFDLVRVRVQGGDARVEVEKEMVPKLMEMSEDVIQELMGMGYKNVEIDPQGYKNSRCGINVQ</sequence>
<evidence type="ECO:0000256" key="1">
    <source>
        <dbReference type="PIRSR" id="PIRSR006661-1"/>
    </source>
</evidence>
<name>A0A926DGJ2_9FIRM</name>
<evidence type="ECO:0000313" key="3">
    <source>
        <dbReference type="EMBL" id="MBC8537384.1"/>
    </source>
</evidence>
<dbReference type="InterPro" id="IPR014729">
    <property type="entry name" value="Rossmann-like_a/b/a_fold"/>
</dbReference>
<protein>
    <submittedName>
        <fullName evidence="3">ATP-dependent sacrificial sulfur transferase LarE</fullName>
    </submittedName>
</protein>
<dbReference type="PANTHER" id="PTHR43169">
    <property type="entry name" value="EXSB FAMILY PROTEIN"/>
    <property type="match status" value="1"/>
</dbReference>
<dbReference type="InterPro" id="IPR005232">
    <property type="entry name" value="LarE"/>
</dbReference>
<evidence type="ECO:0000259" key="2">
    <source>
        <dbReference type="Pfam" id="PF02540"/>
    </source>
</evidence>
<dbReference type="PIRSF" id="PIRSF006661">
    <property type="entry name" value="PP-lp_UCP006661"/>
    <property type="match status" value="1"/>
</dbReference>
<dbReference type="GO" id="GO:0016783">
    <property type="term" value="F:sulfurtransferase activity"/>
    <property type="evidence" value="ECO:0007669"/>
    <property type="project" value="InterPro"/>
</dbReference>
<feature type="active site" description="Nucleophile and sulfur donor" evidence="1">
    <location>
        <position position="174"/>
    </location>
</feature>
<organism evidence="3 4">
    <name type="scientific">Guopingia tenuis</name>
    <dbReference type="NCBI Taxonomy" id="2763656"/>
    <lineage>
        <taxon>Bacteria</taxon>
        <taxon>Bacillati</taxon>
        <taxon>Bacillota</taxon>
        <taxon>Clostridia</taxon>
        <taxon>Christensenellales</taxon>
        <taxon>Christensenellaceae</taxon>
        <taxon>Guopingia</taxon>
    </lineage>
</organism>
<dbReference type="NCBIfam" id="TIGR00268">
    <property type="entry name" value="ATP-dependent sacrificial sulfur transferase LarE"/>
    <property type="match status" value="1"/>
</dbReference>
<dbReference type="Proteomes" id="UP000617951">
    <property type="component" value="Unassembled WGS sequence"/>
</dbReference>
<reference evidence="3" key="1">
    <citation type="submission" date="2020-08" db="EMBL/GenBank/DDBJ databases">
        <title>Genome public.</title>
        <authorList>
            <person name="Liu C."/>
            <person name="Sun Q."/>
        </authorList>
    </citation>
    <scope>NUCLEOTIDE SEQUENCE</scope>
    <source>
        <strain evidence="3">NSJ-63</strain>
    </source>
</reference>
<dbReference type="GO" id="GO:0006163">
    <property type="term" value="P:purine nucleotide metabolic process"/>
    <property type="evidence" value="ECO:0007669"/>
    <property type="project" value="UniProtKB-ARBA"/>
</dbReference>
<keyword evidence="4" id="KW-1185">Reference proteome</keyword>
<gene>
    <name evidence="3" type="primary">larE</name>
    <name evidence="3" type="ORF">H8693_00345</name>
</gene>
<evidence type="ECO:0000313" key="4">
    <source>
        <dbReference type="Proteomes" id="UP000617951"/>
    </source>
</evidence>
<keyword evidence="3" id="KW-0808">Transferase</keyword>
<dbReference type="AlphaFoldDB" id="A0A926DGJ2"/>
<dbReference type="EMBL" id="JACRSS010000001">
    <property type="protein sequence ID" value="MBC8537384.1"/>
    <property type="molecule type" value="Genomic_DNA"/>
</dbReference>
<dbReference type="SUPFAM" id="SSF52402">
    <property type="entry name" value="Adenine nucleotide alpha hydrolases-like"/>
    <property type="match status" value="1"/>
</dbReference>
<proteinExistence type="predicted"/>
<accession>A0A926DGJ2</accession>
<dbReference type="Pfam" id="PF02540">
    <property type="entry name" value="NAD_synthase"/>
    <property type="match status" value="1"/>
</dbReference>
<dbReference type="InterPro" id="IPR052188">
    <property type="entry name" value="Ni-pincer_cofactor_biosynth"/>
</dbReference>
<comment type="caution">
    <text evidence="3">The sequence shown here is derived from an EMBL/GenBank/DDBJ whole genome shotgun (WGS) entry which is preliminary data.</text>
</comment>
<dbReference type="PANTHER" id="PTHR43169:SF4">
    <property type="entry name" value="ATPASE, PP-LOOP SUPERFAMILY-RELATED"/>
    <property type="match status" value="1"/>
</dbReference>
<dbReference type="RefSeq" id="WP_249279309.1">
    <property type="nucleotide sequence ID" value="NZ_JACRSS010000001.1"/>
</dbReference>
<dbReference type="InterPro" id="IPR022310">
    <property type="entry name" value="NAD/GMP_synthase"/>
</dbReference>
<feature type="domain" description="NAD/GMP synthase" evidence="2">
    <location>
        <begin position="15"/>
        <end position="73"/>
    </location>
</feature>
<dbReference type="Gene3D" id="3.40.50.620">
    <property type="entry name" value="HUPs"/>
    <property type="match status" value="1"/>
</dbReference>